<dbReference type="PROSITE" id="PS51007">
    <property type="entry name" value="CYTC"/>
    <property type="match status" value="1"/>
</dbReference>
<proteinExistence type="predicted"/>
<evidence type="ECO:0000313" key="10">
    <source>
        <dbReference type="Proteomes" id="UP000596977"/>
    </source>
</evidence>
<keyword evidence="1" id="KW-0813">Transport</keyword>
<gene>
    <name evidence="9" type="ORF">GCM10011499_23670</name>
</gene>
<feature type="chain" id="PRO_5037218528" description="Cytochrome c domain-containing protein" evidence="7">
    <location>
        <begin position="27"/>
        <end position="141"/>
    </location>
</feature>
<name>A0A916RE98_9HYPH</name>
<dbReference type="InterPro" id="IPR002327">
    <property type="entry name" value="Cyt_c_1A/1B"/>
</dbReference>
<evidence type="ECO:0000256" key="2">
    <source>
        <dbReference type="ARBA" id="ARBA00022617"/>
    </source>
</evidence>
<protein>
    <recommendedName>
        <fullName evidence="8">Cytochrome c domain-containing protein</fullName>
    </recommendedName>
</protein>
<dbReference type="PRINTS" id="PR00604">
    <property type="entry name" value="CYTCHRMECIAB"/>
</dbReference>
<keyword evidence="7" id="KW-0732">Signal</keyword>
<feature type="domain" description="Cytochrome c" evidence="8">
    <location>
        <begin position="31"/>
        <end position="132"/>
    </location>
</feature>
<dbReference type="RefSeq" id="WP_127071030.1">
    <property type="nucleotide sequence ID" value="NZ_BMKB01000003.1"/>
</dbReference>
<sequence length="141" mass="15108">MRVDWKKRLGVAGLSLLLLAPGYTIAQDMVGDPASGEAVFRRCMACHAVGPGARDRPSGPHLNGIIGQEAGTNPGFNYSNANKESGIVWDAETLMAYLENPRQFLPGTRMVFPGLSSEQDRADVVAFLAQFDGEGNPVSED</sequence>
<evidence type="ECO:0000313" key="9">
    <source>
        <dbReference type="EMBL" id="GGA52829.1"/>
    </source>
</evidence>
<comment type="caution">
    <text evidence="9">The sequence shown here is derived from an EMBL/GenBank/DDBJ whole genome shotgun (WGS) entry which is preliminary data.</text>
</comment>
<keyword evidence="2 6" id="KW-0349">Heme</keyword>
<evidence type="ECO:0000256" key="6">
    <source>
        <dbReference type="PROSITE-ProRule" id="PRU00433"/>
    </source>
</evidence>
<evidence type="ECO:0000256" key="7">
    <source>
        <dbReference type="SAM" id="SignalP"/>
    </source>
</evidence>
<dbReference type="GO" id="GO:0020037">
    <property type="term" value="F:heme binding"/>
    <property type="evidence" value="ECO:0007669"/>
    <property type="project" value="InterPro"/>
</dbReference>
<dbReference type="OrthoDB" id="9805828at2"/>
<evidence type="ECO:0000256" key="4">
    <source>
        <dbReference type="ARBA" id="ARBA00022982"/>
    </source>
</evidence>
<dbReference type="GO" id="GO:0046872">
    <property type="term" value="F:metal ion binding"/>
    <property type="evidence" value="ECO:0007669"/>
    <property type="project" value="UniProtKB-KW"/>
</dbReference>
<dbReference type="SUPFAM" id="SSF46626">
    <property type="entry name" value="Cytochrome c"/>
    <property type="match status" value="1"/>
</dbReference>
<accession>A0A916RE98</accession>
<reference evidence="9 10" key="1">
    <citation type="journal article" date="2014" name="Int. J. Syst. Evol. Microbiol.">
        <title>Complete genome sequence of Corynebacterium casei LMG S-19264T (=DSM 44701T), isolated from a smear-ripened cheese.</title>
        <authorList>
            <consortium name="US DOE Joint Genome Institute (JGI-PGF)"/>
            <person name="Walter F."/>
            <person name="Albersmeier A."/>
            <person name="Kalinowski J."/>
            <person name="Ruckert C."/>
        </authorList>
    </citation>
    <scope>NUCLEOTIDE SEQUENCE [LARGE SCALE GENOMIC DNA]</scope>
    <source>
        <strain evidence="9 10">CGMCC 1.15896</strain>
    </source>
</reference>
<keyword evidence="5 6" id="KW-0408">Iron</keyword>
<dbReference type="AlphaFoldDB" id="A0A916RE98"/>
<organism evidence="9 10">
    <name type="scientific">Pelagibacterium lentulum</name>
    <dbReference type="NCBI Taxonomy" id="2029865"/>
    <lineage>
        <taxon>Bacteria</taxon>
        <taxon>Pseudomonadati</taxon>
        <taxon>Pseudomonadota</taxon>
        <taxon>Alphaproteobacteria</taxon>
        <taxon>Hyphomicrobiales</taxon>
        <taxon>Devosiaceae</taxon>
        <taxon>Pelagibacterium</taxon>
    </lineage>
</organism>
<feature type="signal peptide" evidence="7">
    <location>
        <begin position="1"/>
        <end position="26"/>
    </location>
</feature>
<dbReference type="EMBL" id="BMKB01000003">
    <property type="protein sequence ID" value="GGA52829.1"/>
    <property type="molecule type" value="Genomic_DNA"/>
</dbReference>
<dbReference type="InterPro" id="IPR036909">
    <property type="entry name" value="Cyt_c-like_dom_sf"/>
</dbReference>
<dbReference type="Proteomes" id="UP000596977">
    <property type="component" value="Unassembled WGS sequence"/>
</dbReference>
<evidence type="ECO:0000256" key="3">
    <source>
        <dbReference type="ARBA" id="ARBA00022723"/>
    </source>
</evidence>
<dbReference type="InterPro" id="IPR009056">
    <property type="entry name" value="Cyt_c-like_dom"/>
</dbReference>
<keyword evidence="4" id="KW-0249">Electron transport</keyword>
<evidence type="ECO:0000256" key="5">
    <source>
        <dbReference type="ARBA" id="ARBA00023004"/>
    </source>
</evidence>
<evidence type="ECO:0000259" key="8">
    <source>
        <dbReference type="PROSITE" id="PS51007"/>
    </source>
</evidence>
<dbReference type="Gene3D" id="1.10.760.10">
    <property type="entry name" value="Cytochrome c-like domain"/>
    <property type="match status" value="1"/>
</dbReference>
<keyword evidence="3 6" id="KW-0479">Metal-binding</keyword>
<evidence type="ECO:0000256" key="1">
    <source>
        <dbReference type="ARBA" id="ARBA00022448"/>
    </source>
</evidence>
<dbReference type="PANTHER" id="PTHR11961">
    <property type="entry name" value="CYTOCHROME C"/>
    <property type="match status" value="1"/>
</dbReference>
<keyword evidence="10" id="KW-1185">Reference proteome</keyword>
<dbReference type="Pfam" id="PF00034">
    <property type="entry name" value="Cytochrom_C"/>
    <property type="match status" value="1"/>
</dbReference>
<dbReference type="GO" id="GO:0009055">
    <property type="term" value="F:electron transfer activity"/>
    <property type="evidence" value="ECO:0007669"/>
    <property type="project" value="InterPro"/>
</dbReference>